<keyword evidence="10" id="KW-1185">Reference proteome</keyword>
<keyword evidence="5 7" id="KW-0274">FAD</keyword>
<comment type="subcellular location">
    <subcellularLocation>
        <location evidence="2">Peroxisome matrix</location>
    </subcellularLocation>
</comment>
<dbReference type="PANTHER" id="PTHR11530:SF11">
    <property type="entry name" value="D-ASPARTATE OXIDASE"/>
    <property type="match status" value="1"/>
</dbReference>
<evidence type="ECO:0000256" key="5">
    <source>
        <dbReference type="ARBA" id="ARBA00022827"/>
    </source>
</evidence>
<dbReference type="KEGG" id="aali:118468870"/>
<dbReference type="STRING" id="7167.A0A182FSM0"/>
<proteinExistence type="inferred from homology"/>
<dbReference type="VEuPathDB" id="VectorBase:AALB009550"/>
<dbReference type="Gene3D" id="3.30.9.10">
    <property type="entry name" value="D-Amino Acid Oxidase, subunit A, domain 2"/>
    <property type="match status" value="1"/>
</dbReference>
<organism evidence="9 10">
    <name type="scientific">Anopheles albimanus</name>
    <name type="common">New world malaria mosquito</name>
    <dbReference type="NCBI Taxonomy" id="7167"/>
    <lineage>
        <taxon>Eukaryota</taxon>
        <taxon>Metazoa</taxon>
        <taxon>Ecdysozoa</taxon>
        <taxon>Arthropoda</taxon>
        <taxon>Hexapoda</taxon>
        <taxon>Insecta</taxon>
        <taxon>Pterygota</taxon>
        <taxon>Neoptera</taxon>
        <taxon>Endopterygota</taxon>
        <taxon>Diptera</taxon>
        <taxon>Nematocera</taxon>
        <taxon>Culicoidea</taxon>
        <taxon>Culicidae</taxon>
        <taxon>Anophelinae</taxon>
        <taxon>Anopheles</taxon>
    </lineage>
</organism>
<dbReference type="InterPro" id="IPR006181">
    <property type="entry name" value="D-amino_acid_oxidase_CS"/>
</dbReference>
<dbReference type="Pfam" id="PF01266">
    <property type="entry name" value="DAO"/>
    <property type="match status" value="1"/>
</dbReference>
<dbReference type="InterPro" id="IPR006076">
    <property type="entry name" value="FAD-dep_OxRdtase"/>
</dbReference>
<dbReference type="InterPro" id="IPR023209">
    <property type="entry name" value="DAO"/>
</dbReference>
<evidence type="ECO:0000256" key="4">
    <source>
        <dbReference type="ARBA" id="ARBA00022630"/>
    </source>
</evidence>
<comment type="similarity">
    <text evidence="3">Belongs to the DAMOX/DASOX family.</text>
</comment>
<dbReference type="GO" id="GO:0071949">
    <property type="term" value="F:FAD binding"/>
    <property type="evidence" value="ECO:0007669"/>
    <property type="project" value="InterPro"/>
</dbReference>
<dbReference type="SUPFAM" id="SSF51971">
    <property type="entry name" value="Nucleotide-binding domain"/>
    <property type="match status" value="1"/>
</dbReference>
<accession>A0A182FSM0</accession>
<dbReference type="GeneID" id="118468870"/>
<evidence type="ECO:0000256" key="7">
    <source>
        <dbReference type="PIRSR" id="PIRSR000189-1"/>
    </source>
</evidence>
<dbReference type="PANTHER" id="PTHR11530">
    <property type="entry name" value="D-AMINO ACID OXIDASE"/>
    <property type="match status" value="1"/>
</dbReference>
<dbReference type="OrthoDB" id="2015447at2759"/>
<dbReference type="PIRSF" id="PIRSF000189">
    <property type="entry name" value="D-aa_oxidase"/>
    <property type="match status" value="1"/>
</dbReference>
<evidence type="ECO:0000256" key="3">
    <source>
        <dbReference type="ARBA" id="ARBA00006730"/>
    </source>
</evidence>
<sequence length="355" mass="39985">MRYKFGMNRENKQFLILGGGINGLSCAMRLLEAFPNAVIQIMAEDYSPNTTSDIAAGLWGPYLLGQNDNQIYRTWAQDTHDYFHTLWRGGQADECGICLVPVLEVSGNHEPTPWWHDIVFGFQRLTSESLQQLTNEHKPIKHYATGFAYTTFTCEPTKLMNYYRHVLMMQRNVSFHKKKLSTMKCLDSLGIVESTIIINCFGLGAKTFSRDPNMTPIRGQVQKIESPGIFLSFANDYCYIIPNTDSITLGGTKQKSTDTRVCPLDRSSIRNNCETIVPSLQHARLVRDVVGLRPLRSTGVRLQVDLWHGLSGRKRIVHNYGHGGAGISLAWGCAGAVVQLVQQWEHNFDNGRSKL</sequence>
<evidence type="ECO:0000256" key="6">
    <source>
        <dbReference type="ARBA" id="ARBA00023002"/>
    </source>
</evidence>
<dbReference type="SUPFAM" id="SSF54373">
    <property type="entry name" value="FAD-linked reductases, C-terminal domain"/>
    <property type="match status" value="1"/>
</dbReference>
<feature type="binding site" evidence="7">
    <location>
        <position position="324"/>
    </location>
    <ligand>
        <name>D-dopa</name>
        <dbReference type="ChEBI" id="CHEBI:149689"/>
    </ligand>
</feature>
<dbReference type="VEuPathDB" id="VectorBase:AALB20_026362"/>
<comment type="cofactor">
    <cofactor evidence="1 7">
        <name>FAD</name>
        <dbReference type="ChEBI" id="CHEBI:57692"/>
    </cofactor>
</comment>
<dbReference type="GO" id="GO:0005782">
    <property type="term" value="C:peroxisomal matrix"/>
    <property type="evidence" value="ECO:0007669"/>
    <property type="project" value="UniProtKB-SubCell"/>
</dbReference>
<evidence type="ECO:0000313" key="10">
    <source>
        <dbReference type="Proteomes" id="UP000069272"/>
    </source>
</evidence>
<reference evidence="9 10" key="1">
    <citation type="journal article" date="2017" name="G3 (Bethesda)">
        <title>The Physical Genome Mapping of Anopheles albimanus Corrected Scaffold Misassemblies and Identified Interarm Rearrangements in Genus Anopheles.</title>
        <authorList>
            <person name="Artemov G.N."/>
            <person name="Peery A.N."/>
            <person name="Jiang X."/>
            <person name="Tu Z."/>
            <person name="Stegniy V.N."/>
            <person name="Sharakhova M.V."/>
            <person name="Sharakhov I.V."/>
        </authorList>
    </citation>
    <scope>NUCLEOTIDE SEQUENCE [LARGE SCALE GENOMIC DNA]</scope>
    <source>
        <strain evidence="9 10">ALBI9_A</strain>
    </source>
</reference>
<dbReference type="Gene3D" id="3.40.50.720">
    <property type="entry name" value="NAD(P)-binding Rossmann-like Domain"/>
    <property type="match status" value="1"/>
</dbReference>
<feature type="domain" description="FAD dependent oxidoreductase" evidence="8">
    <location>
        <begin position="15"/>
        <end position="340"/>
    </location>
</feature>
<evidence type="ECO:0000259" key="8">
    <source>
        <dbReference type="Pfam" id="PF01266"/>
    </source>
</evidence>
<keyword evidence="6" id="KW-0560">Oxidoreductase</keyword>
<feature type="binding site" evidence="7">
    <location>
        <begin position="51"/>
        <end position="52"/>
    </location>
    <ligand>
        <name>FAD</name>
        <dbReference type="ChEBI" id="CHEBI:57692"/>
    </ligand>
</feature>
<feature type="binding site" evidence="7">
    <location>
        <position position="239"/>
    </location>
    <ligand>
        <name>D-dopa</name>
        <dbReference type="ChEBI" id="CHEBI:149689"/>
    </ligand>
</feature>
<dbReference type="EnsemblMetazoa" id="AALB009550-RA">
    <property type="protein sequence ID" value="AALB009550-PA"/>
    <property type="gene ID" value="AALB009550"/>
</dbReference>
<keyword evidence="4" id="KW-0285">Flavoprotein</keyword>
<dbReference type="GO" id="GO:0003884">
    <property type="term" value="F:D-amino-acid oxidase activity"/>
    <property type="evidence" value="ECO:0007669"/>
    <property type="project" value="InterPro"/>
</dbReference>
<protein>
    <recommendedName>
        <fullName evidence="8">FAD dependent oxidoreductase domain-containing protein</fullName>
    </recommendedName>
</protein>
<dbReference type="Proteomes" id="UP000069272">
    <property type="component" value="Chromosome 2R"/>
</dbReference>
<reference evidence="9" key="2">
    <citation type="submission" date="2022-08" db="UniProtKB">
        <authorList>
            <consortium name="EnsemblMetazoa"/>
        </authorList>
    </citation>
    <scope>IDENTIFICATION</scope>
    <source>
        <strain evidence="9">STECLA/ALBI9_A</strain>
    </source>
</reference>
<dbReference type="AlphaFoldDB" id="A0A182FSM0"/>
<dbReference type="RefSeq" id="XP_035796046.1">
    <property type="nucleotide sequence ID" value="XM_035940153.1"/>
</dbReference>
<evidence type="ECO:0000256" key="2">
    <source>
        <dbReference type="ARBA" id="ARBA00004253"/>
    </source>
</evidence>
<feature type="binding site" evidence="7">
    <location>
        <position position="293"/>
    </location>
    <ligand>
        <name>D-dopa</name>
        <dbReference type="ChEBI" id="CHEBI:149689"/>
    </ligand>
</feature>
<name>A0A182FSM0_ANOAL</name>
<feature type="binding site" evidence="7">
    <location>
        <begin position="56"/>
        <end position="58"/>
    </location>
    <ligand>
        <name>FAD</name>
        <dbReference type="ChEBI" id="CHEBI:57692"/>
    </ligand>
</feature>
<evidence type="ECO:0000313" key="9">
    <source>
        <dbReference type="EnsemblMetazoa" id="AALB009550-PA"/>
    </source>
</evidence>
<dbReference type="GO" id="GO:0019478">
    <property type="term" value="P:D-amino acid catabolic process"/>
    <property type="evidence" value="ECO:0007669"/>
    <property type="project" value="TreeGrafter"/>
</dbReference>
<evidence type="ECO:0000256" key="1">
    <source>
        <dbReference type="ARBA" id="ARBA00001974"/>
    </source>
</evidence>
<dbReference type="PROSITE" id="PS00677">
    <property type="entry name" value="DAO"/>
    <property type="match status" value="1"/>
</dbReference>